<evidence type="ECO:0000256" key="1">
    <source>
        <dbReference type="SAM" id="Coils"/>
    </source>
</evidence>
<feature type="region of interest" description="Disordered" evidence="2">
    <location>
        <begin position="310"/>
        <end position="334"/>
    </location>
</feature>
<evidence type="ECO:0000256" key="2">
    <source>
        <dbReference type="SAM" id="MobiDB-lite"/>
    </source>
</evidence>
<dbReference type="Proteomes" id="UP000605361">
    <property type="component" value="Unassembled WGS sequence"/>
</dbReference>
<organism evidence="3 4">
    <name type="scientific">Nonomuraea cypriaca</name>
    <dbReference type="NCBI Taxonomy" id="1187855"/>
    <lineage>
        <taxon>Bacteria</taxon>
        <taxon>Bacillati</taxon>
        <taxon>Actinomycetota</taxon>
        <taxon>Actinomycetes</taxon>
        <taxon>Streptosporangiales</taxon>
        <taxon>Streptosporangiaceae</taxon>
        <taxon>Nonomuraea</taxon>
    </lineage>
</organism>
<reference evidence="3" key="1">
    <citation type="submission" date="2020-11" db="EMBL/GenBank/DDBJ databases">
        <title>Whole-genome analyses of Nonomuraea sp. K274.</title>
        <authorList>
            <person name="Veyisoglu A."/>
        </authorList>
    </citation>
    <scope>NUCLEOTIDE SEQUENCE</scope>
    <source>
        <strain evidence="3">K274</strain>
    </source>
</reference>
<evidence type="ECO:0000313" key="4">
    <source>
        <dbReference type="Proteomes" id="UP000605361"/>
    </source>
</evidence>
<protein>
    <submittedName>
        <fullName evidence="3">Uncharacterized protein</fullName>
    </submittedName>
</protein>
<dbReference type="RefSeq" id="WP_195897571.1">
    <property type="nucleotide sequence ID" value="NZ_JADOGI010000071.1"/>
</dbReference>
<keyword evidence="4" id="KW-1185">Reference proteome</keyword>
<accession>A0A931A925</accession>
<feature type="region of interest" description="Disordered" evidence="2">
    <location>
        <begin position="533"/>
        <end position="557"/>
    </location>
</feature>
<sequence length="557" mass="64645">MSTSYPIISQDLLPPVDKRGLFGLRGRARPAADIPKARTHEAVVVTDGVTYTSGKQRRLSGDDEHLVNATSYCVVDMTRDKPITVQLALQSSGVDQFTLRVTFACTVTDEITVAQVGHRDLDEAVLAYLKGYHRLYQLGLEHPIDAVLKVQDDAQIELGVYAQTCEPKFRGMDVRLSSVEVLTPAAVLEEQRKLEERLKAHEQQERELELERALRTKQRSYEQDDQIDAHRFTRELAREEGETERERLDRLTRERRLTRDHEREEADFTHEQRQGDLAAELRRGRMLGEEVARDPYAAISLAMARGELSPSELMRRADEETRRRREEDQAERLAQRERLHLQLDREWEEDTAGRHHKRQLETSRQELEAKLAERDSDHGHERIRLEMERESRLQQWDVTREERQREHDMEKLRLEHTTQTAQQQLAAGREDTELEWTRERVRLEHQKTLRQQDLENLREERKWKDEKEQQAWEREQNARDRELKMQIAQSLINRGQGDHTDLTEVIFSVLQDVTGTPHTAIVVEDVQALETVDDAATAPAEGAGQKEQGSSTPADAD</sequence>
<feature type="compositionally biased region" description="Polar residues" evidence="2">
    <location>
        <begin position="547"/>
        <end position="557"/>
    </location>
</feature>
<feature type="compositionally biased region" description="Basic and acidic residues" evidence="2">
    <location>
        <begin position="313"/>
        <end position="334"/>
    </location>
</feature>
<name>A0A931A925_9ACTN</name>
<proteinExistence type="predicted"/>
<comment type="caution">
    <text evidence="3">The sequence shown here is derived from an EMBL/GenBank/DDBJ whole genome shotgun (WGS) entry which is preliminary data.</text>
</comment>
<keyword evidence="1" id="KW-0175">Coiled coil</keyword>
<gene>
    <name evidence="3" type="ORF">ITP53_23415</name>
</gene>
<dbReference type="AlphaFoldDB" id="A0A931A925"/>
<evidence type="ECO:0000313" key="3">
    <source>
        <dbReference type="EMBL" id="MBF8188622.1"/>
    </source>
</evidence>
<feature type="coiled-coil region" evidence="1">
    <location>
        <begin position="185"/>
        <end position="254"/>
    </location>
</feature>
<dbReference type="EMBL" id="JADOGI010000071">
    <property type="protein sequence ID" value="MBF8188622.1"/>
    <property type="molecule type" value="Genomic_DNA"/>
</dbReference>